<dbReference type="PANTHER" id="PTHR40094:SF1">
    <property type="entry name" value="UBIQUITIN DOMAIN-CONTAINING PROTEIN"/>
    <property type="match status" value="1"/>
</dbReference>
<gene>
    <name evidence="2" type="ORF">BJG266_LOCUS49566</name>
    <name evidence="3" type="ORF">QVE165_LOCUS66654</name>
</gene>
<protein>
    <recommendedName>
        <fullName evidence="1">Bacterial alpha-2-macroglobulin MG10 domain-containing protein</fullName>
    </recommendedName>
</protein>
<dbReference type="InterPro" id="IPR051802">
    <property type="entry name" value="YfhM-like"/>
</dbReference>
<dbReference type="EMBL" id="CAJNOI010007597">
    <property type="protein sequence ID" value="CAF1590351.1"/>
    <property type="molecule type" value="Genomic_DNA"/>
</dbReference>
<evidence type="ECO:0000259" key="1">
    <source>
        <dbReference type="Pfam" id="PF17973"/>
    </source>
</evidence>
<keyword evidence="4" id="KW-1185">Reference proteome</keyword>
<proteinExistence type="predicted"/>
<comment type="caution">
    <text evidence="3">The sequence shown here is derived from an EMBL/GenBank/DDBJ whole genome shotgun (WGS) entry which is preliminary data.</text>
</comment>
<evidence type="ECO:0000313" key="2">
    <source>
        <dbReference type="EMBL" id="CAF1590351.1"/>
    </source>
</evidence>
<feature type="non-terminal residue" evidence="3">
    <location>
        <position position="1"/>
    </location>
</feature>
<dbReference type="Pfam" id="PF17973">
    <property type="entry name" value="bMG10"/>
    <property type="match status" value="1"/>
</dbReference>
<dbReference type="PANTHER" id="PTHR40094">
    <property type="entry name" value="ALPHA-2-MACROGLOBULIN HOMOLOG"/>
    <property type="match status" value="1"/>
</dbReference>
<organism evidence="3 4">
    <name type="scientific">Adineta steineri</name>
    <dbReference type="NCBI Taxonomy" id="433720"/>
    <lineage>
        <taxon>Eukaryota</taxon>
        <taxon>Metazoa</taxon>
        <taxon>Spiralia</taxon>
        <taxon>Gnathifera</taxon>
        <taxon>Rotifera</taxon>
        <taxon>Eurotatoria</taxon>
        <taxon>Bdelloidea</taxon>
        <taxon>Adinetida</taxon>
        <taxon>Adinetidae</taxon>
        <taxon>Adineta</taxon>
    </lineage>
</organism>
<dbReference type="AlphaFoldDB" id="A0A816GW88"/>
<accession>A0A816GW88</accession>
<dbReference type="Proteomes" id="UP000663832">
    <property type="component" value="Unassembled WGS sequence"/>
</dbReference>
<reference evidence="3" key="1">
    <citation type="submission" date="2021-02" db="EMBL/GenBank/DDBJ databases">
        <authorList>
            <person name="Nowell W R."/>
        </authorList>
    </citation>
    <scope>NUCLEOTIDE SEQUENCE</scope>
</reference>
<dbReference type="InterPro" id="IPR008930">
    <property type="entry name" value="Terpenoid_cyclase/PrenylTrfase"/>
</dbReference>
<dbReference type="EMBL" id="CAJNOM010008040">
    <property type="protein sequence ID" value="CAF1678304.1"/>
    <property type="molecule type" value="Genomic_DNA"/>
</dbReference>
<evidence type="ECO:0000313" key="3">
    <source>
        <dbReference type="EMBL" id="CAF1678304.1"/>
    </source>
</evidence>
<dbReference type="OrthoDB" id="9980391at2759"/>
<name>A0A816GW88_9BILA</name>
<dbReference type="InterPro" id="IPR041246">
    <property type="entry name" value="Bact_MG10"/>
</dbReference>
<dbReference type="SUPFAM" id="SSF48239">
    <property type="entry name" value="Terpenoid cyclases/Protein prenyltransferases"/>
    <property type="match status" value="1"/>
</dbReference>
<dbReference type="Proteomes" id="UP000663877">
    <property type="component" value="Unassembled WGS sequence"/>
</dbReference>
<sequence length="350" mass="39645">ALGWLLVALSTEKNATTTQSIETIYKHIKGKVSETAETANFITSYGDDGQSVMLHSDQRTDAILLEALLYIDPQSTLCTKLCKGLQAHKVKGAWKSTQENCFVLLALEKYFHIKEKDTPDFIANIWLNNDYCGQHQYKGRTTNTHTVDIPMKFILSQSNDKNLIMQKDGQGRLYYRIALNYAPTSLQLNAVNYGFKIERRYVAVDDSSHVQKQEDGTWKFKLGEKIKVILTMTTTQRRYHIALVDYLPAGCEALNTQLKGTITGDTDSSVTRSNQSRCCPNSITGWTEHENLRDERAEAFRSLLWPGVYEWSYVMRATCAGTFIMPPAKAEEMYSPENFGRCATEKATIN</sequence>
<feature type="domain" description="Bacterial alpha-2-macroglobulin MG10" evidence="1">
    <location>
        <begin position="194"/>
        <end position="337"/>
    </location>
</feature>
<evidence type="ECO:0000313" key="4">
    <source>
        <dbReference type="Proteomes" id="UP000663832"/>
    </source>
</evidence>